<dbReference type="EMBL" id="CM000832">
    <property type="protein sequence ID" value="EET06512.1"/>
    <property type="molecule type" value="Genomic_DNA"/>
</dbReference>
<name>A0A0E1WAE5_BURPE</name>
<protein>
    <recommendedName>
        <fullName evidence="2">DUF1853 domain-containing protein</fullName>
    </recommendedName>
</protein>
<organism evidence="1">
    <name type="scientific">Burkholderia pseudomallei 1710a</name>
    <dbReference type="NCBI Taxonomy" id="320371"/>
    <lineage>
        <taxon>Bacteria</taxon>
        <taxon>Pseudomonadati</taxon>
        <taxon>Pseudomonadota</taxon>
        <taxon>Betaproteobacteria</taxon>
        <taxon>Burkholderiales</taxon>
        <taxon>Burkholderiaceae</taxon>
        <taxon>Burkholderia</taxon>
        <taxon>pseudomallei group</taxon>
    </lineage>
</organism>
<gene>
    <name evidence="1" type="ORF">BURPS1710A_3019</name>
</gene>
<reference evidence="1" key="1">
    <citation type="submission" date="2009-05" db="EMBL/GenBank/DDBJ databases">
        <authorList>
            <person name="Harkins D.M."/>
            <person name="DeShazer D."/>
            <person name="Woods D.E."/>
            <person name="Brinkac L.M."/>
            <person name="Brown K.A."/>
            <person name="Hung G.C."/>
            <person name="Tuanyok A."/>
            <person name="Zhang B."/>
            <person name="Nierman W.C."/>
        </authorList>
    </citation>
    <scope>NUCLEOTIDE SEQUENCE [LARGE SCALE GENOMIC DNA]</scope>
    <source>
        <strain evidence="1">1710a</strain>
    </source>
</reference>
<dbReference type="RefSeq" id="WP_004192105.1">
    <property type="nucleotide sequence ID" value="NZ_CM000832.1"/>
</dbReference>
<dbReference type="Pfam" id="PF08907">
    <property type="entry name" value="DUF1853"/>
    <property type="match status" value="1"/>
</dbReference>
<dbReference type="InterPro" id="IPR015003">
    <property type="entry name" value="DUF1853"/>
</dbReference>
<evidence type="ECO:0008006" key="2">
    <source>
        <dbReference type="Google" id="ProtNLM"/>
    </source>
</evidence>
<dbReference type="HOGENOM" id="CLU_053324_1_0_4"/>
<dbReference type="Proteomes" id="UP000001812">
    <property type="component" value="Chromosome I"/>
</dbReference>
<evidence type="ECO:0000313" key="1">
    <source>
        <dbReference type="EMBL" id="EET06512.1"/>
    </source>
</evidence>
<dbReference type="GeneID" id="92979304"/>
<proteinExistence type="predicted"/>
<sequence length="326" mass="34843">MSAAASPVPPVALRDAAVRDLAWLLSSASLLAPSAGAPLAQPWASVADAARTAAWLAALDAQPAPLHDALAHARPVRLGRYAECLLGFFVGHAPSLRLVAANLPLRSNGRTLGECDFLIETARGERLHWELAVKCYLCVATAGTASLADFVGPNLADRFDLKRAKLVDHQLRLTARDEFASLGHAGPWRAQMFVKGWLFYRADDGANAAGAVADPPEIGADHPRGFWITREAWPKFALAAARRDVAWIVLPRLAWLAPRAFDDADVACGRCVPLASDAVLDEVARQSGPSLVAALARDASGGWRETARGFIAPDDWPRRASAFAAR</sequence>
<dbReference type="AlphaFoldDB" id="A0A0E1WAE5"/>
<accession>A0A0E1WAE5</accession>